<evidence type="ECO:0000256" key="5">
    <source>
        <dbReference type="ARBA" id="ARBA00022692"/>
    </source>
</evidence>
<comment type="similarity">
    <text evidence="2">Belongs to the TMEM175 family.</text>
</comment>
<evidence type="ECO:0000256" key="4">
    <source>
        <dbReference type="ARBA" id="ARBA00022538"/>
    </source>
</evidence>
<organism evidence="14 15">
    <name type="scientific">Sphingomonas abietis</name>
    <dbReference type="NCBI Taxonomy" id="3012344"/>
    <lineage>
        <taxon>Bacteria</taxon>
        <taxon>Pseudomonadati</taxon>
        <taxon>Pseudomonadota</taxon>
        <taxon>Alphaproteobacteria</taxon>
        <taxon>Sphingomonadales</taxon>
        <taxon>Sphingomonadaceae</taxon>
        <taxon>Sphingomonas</taxon>
    </lineage>
</organism>
<feature type="transmembrane region" description="Helical" evidence="13">
    <location>
        <begin position="90"/>
        <end position="107"/>
    </location>
</feature>
<dbReference type="Proteomes" id="UP001210865">
    <property type="component" value="Chromosome"/>
</dbReference>
<keyword evidence="7" id="KW-0630">Potassium</keyword>
<keyword evidence="15" id="KW-1185">Reference proteome</keyword>
<gene>
    <name evidence="14" type="ORF">PBT88_08610</name>
</gene>
<evidence type="ECO:0000256" key="13">
    <source>
        <dbReference type="SAM" id="Phobius"/>
    </source>
</evidence>
<evidence type="ECO:0000256" key="6">
    <source>
        <dbReference type="ARBA" id="ARBA00022826"/>
    </source>
</evidence>
<dbReference type="InterPro" id="IPR010617">
    <property type="entry name" value="TMEM175-like"/>
</dbReference>
<keyword evidence="8 13" id="KW-1133">Transmembrane helix</keyword>
<keyword evidence="3" id="KW-0813">Transport</keyword>
<evidence type="ECO:0000256" key="9">
    <source>
        <dbReference type="ARBA" id="ARBA00023065"/>
    </source>
</evidence>
<evidence type="ECO:0000256" key="1">
    <source>
        <dbReference type="ARBA" id="ARBA00004141"/>
    </source>
</evidence>
<feature type="transmembrane region" description="Helical" evidence="13">
    <location>
        <begin position="9"/>
        <end position="30"/>
    </location>
</feature>
<dbReference type="PANTHER" id="PTHR31462">
    <property type="entry name" value="ENDOSOMAL/LYSOSOMAL POTASSIUM CHANNEL TMEM175"/>
    <property type="match status" value="1"/>
</dbReference>
<evidence type="ECO:0000256" key="8">
    <source>
        <dbReference type="ARBA" id="ARBA00022989"/>
    </source>
</evidence>
<keyword evidence="5 13" id="KW-0812">Transmembrane</keyword>
<protein>
    <submittedName>
        <fullName evidence="14">TMEM175 family protein</fullName>
    </submittedName>
</protein>
<keyword evidence="6" id="KW-0631">Potassium channel</keyword>
<comment type="subcellular location">
    <subcellularLocation>
        <location evidence="1">Membrane</location>
        <topology evidence="1">Multi-pass membrane protein</topology>
    </subcellularLocation>
</comment>
<evidence type="ECO:0000256" key="11">
    <source>
        <dbReference type="ARBA" id="ARBA00023303"/>
    </source>
</evidence>
<evidence type="ECO:0000256" key="7">
    <source>
        <dbReference type="ARBA" id="ARBA00022958"/>
    </source>
</evidence>
<evidence type="ECO:0000256" key="10">
    <source>
        <dbReference type="ARBA" id="ARBA00023136"/>
    </source>
</evidence>
<evidence type="ECO:0000313" key="15">
    <source>
        <dbReference type="Proteomes" id="UP001210865"/>
    </source>
</evidence>
<accession>A0ABY7NUP4</accession>
<sequence length="202" mass="21859">MHAKLLERLVFFSDAVFAIAITLLVIEIGVPHVAHGPDAAHQALAALAERIPQFSGFIVSFLVIGAFWANHHRAFGLVGRHDPSFVWPNLHLLLVIAFLPFATGFMSENVDEAVPNIFYALSLAAAGLLQMRLLRRLLRPENAAPDASAAEMRAILRRSWAVPMASALALIVALIVPALATVSFVTIPLFGRLLTRPAISSS</sequence>
<dbReference type="PANTHER" id="PTHR31462:SF5">
    <property type="entry name" value="ENDOSOMAL_LYSOSOMAL PROTON CHANNEL TMEM175"/>
    <property type="match status" value="1"/>
</dbReference>
<dbReference type="RefSeq" id="WP_270078780.1">
    <property type="nucleotide sequence ID" value="NZ_CP115174.1"/>
</dbReference>
<evidence type="ECO:0000256" key="2">
    <source>
        <dbReference type="ARBA" id="ARBA00006920"/>
    </source>
</evidence>
<name>A0ABY7NUP4_9SPHN</name>
<keyword evidence="9" id="KW-0406">Ion transport</keyword>
<dbReference type="EMBL" id="CP115174">
    <property type="protein sequence ID" value="WBO24151.1"/>
    <property type="molecule type" value="Genomic_DNA"/>
</dbReference>
<dbReference type="Pfam" id="PF06736">
    <property type="entry name" value="TMEM175"/>
    <property type="match status" value="1"/>
</dbReference>
<proteinExistence type="inferred from homology"/>
<feature type="transmembrane region" description="Helical" evidence="13">
    <location>
        <begin position="160"/>
        <end position="187"/>
    </location>
</feature>
<feature type="transmembrane region" description="Helical" evidence="13">
    <location>
        <begin position="113"/>
        <end position="129"/>
    </location>
</feature>
<feature type="transmembrane region" description="Helical" evidence="13">
    <location>
        <begin position="50"/>
        <end position="69"/>
    </location>
</feature>
<comment type="catalytic activity">
    <reaction evidence="12">
        <text>K(+)(in) = K(+)(out)</text>
        <dbReference type="Rhea" id="RHEA:29463"/>
        <dbReference type="ChEBI" id="CHEBI:29103"/>
    </reaction>
</comment>
<evidence type="ECO:0000313" key="14">
    <source>
        <dbReference type="EMBL" id="WBO24151.1"/>
    </source>
</evidence>
<evidence type="ECO:0000256" key="12">
    <source>
        <dbReference type="ARBA" id="ARBA00034430"/>
    </source>
</evidence>
<evidence type="ECO:0000256" key="3">
    <source>
        <dbReference type="ARBA" id="ARBA00022448"/>
    </source>
</evidence>
<keyword evidence="10 13" id="KW-0472">Membrane</keyword>
<reference evidence="14 15" key="1">
    <citation type="submission" date="2022-12" db="EMBL/GenBank/DDBJ databases">
        <title>Sphingomonas abieness sp. nov., an endophytic bacterium isolated from Abies koreana.</title>
        <authorList>
            <person name="Jiang L."/>
            <person name="Lee J."/>
        </authorList>
    </citation>
    <scope>NUCLEOTIDE SEQUENCE [LARGE SCALE GENOMIC DNA]</scope>
    <source>
        <strain evidence="15">PAMB 00755</strain>
    </source>
</reference>
<keyword evidence="4" id="KW-0633">Potassium transport</keyword>
<keyword evidence="11" id="KW-0407">Ion channel</keyword>